<feature type="domain" description="Integrase catalytic" evidence="1">
    <location>
        <begin position="1"/>
        <end position="148"/>
    </location>
</feature>
<evidence type="ECO:0000313" key="3">
    <source>
        <dbReference type="Proteomes" id="UP001333110"/>
    </source>
</evidence>
<reference evidence="2 3" key="1">
    <citation type="journal article" date="2023" name="J. Hered.">
        <title>Chromosome-level genome of the wood stork (Mycteria americana) provides insight into avian chromosome evolution.</title>
        <authorList>
            <person name="Flamio R. Jr."/>
            <person name="Ramstad K.M."/>
        </authorList>
    </citation>
    <scope>NUCLEOTIDE SEQUENCE [LARGE SCALE GENOMIC DNA]</scope>
    <source>
        <strain evidence="2">JAX WOST 10</strain>
    </source>
</reference>
<dbReference type="InterPro" id="IPR036397">
    <property type="entry name" value="RNaseH_sf"/>
</dbReference>
<dbReference type="GO" id="GO:0015074">
    <property type="term" value="P:DNA integration"/>
    <property type="evidence" value="ECO:0007669"/>
    <property type="project" value="InterPro"/>
</dbReference>
<dbReference type="Proteomes" id="UP001333110">
    <property type="component" value="Unassembled WGS sequence"/>
</dbReference>
<comment type="caution">
    <text evidence="2">The sequence shown here is derived from an EMBL/GenBank/DDBJ whole genome shotgun (WGS) entry which is preliminary data.</text>
</comment>
<dbReference type="AlphaFoldDB" id="A0AAN7NWY9"/>
<sequence length="166" mass="19104">MTLPQTCQGKRYVLTVVETTTRWLEMYPVPHATTWKTIPGLEKQLLWRHSTPERVESDNGTHFQNNLIDTWAKECGIEWVYHIPYHAPSFEKIERYSGLLKTTLRAMGAGMFKHWDTHLAKATWLVNTKHRQRKVRLRIPLGGAGSNNELDGSLVCLCGKLQILAH</sequence>
<dbReference type="GO" id="GO:0003676">
    <property type="term" value="F:nucleic acid binding"/>
    <property type="evidence" value="ECO:0007669"/>
    <property type="project" value="InterPro"/>
</dbReference>
<dbReference type="PANTHER" id="PTHR37984:SF5">
    <property type="entry name" value="PROTEIN NYNRIN-LIKE"/>
    <property type="match status" value="1"/>
</dbReference>
<organism evidence="2 3">
    <name type="scientific">Mycteria americana</name>
    <name type="common">Wood stork</name>
    <dbReference type="NCBI Taxonomy" id="33587"/>
    <lineage>
        <taxon>Eukaryota</taxon>
        <taxon>Metazoa</taxon>
        <taxon>Chordata</taxon>
        <taxon>Craniata</taxon>
        <taxon>Vertebrata</taxon>
        <taxon>Euteleostomi</taxon>
        <taxon>Archelosauria</taxon>
        <taxon>Archosauria</taxon>
        <taxon>Dinosauria</taxon>
        <taxon>Saurischia</taxon>
        <taxon>Theropoda</taxon>
        <taxon>Coelurosauria</taxon>
        <taxon>Aves</taxon>
        <taxon>Neognathae</taxon>
        <taxon>Neoaves</taxon>
        <taxon>Aequornithes</taxon>
        <taxon>Ciconiiformes</taxon>
        <taxon>Ciconiidae</taxon>
        <taxon>Mycteria</taxon>
    </lineage>
</organism>
<protein>
    <recommendedName>
        <fullName evidence="1">Integrase catalytic domain-containing protein</fullName>
    </recommendedName>
</protein>
<dbReference type="InterPro" id="IPR001584">
    <property type="entry name" value="Integrase_cat-core"/>
</dbReference>
<keyword evidence="3" id="KW-1185">Reference proteome</keyword>
<dbReference type="InterPro" id="IPR012337">
    <property type="entry name" value="RNaseH-like_sf"/>
</dbReference>
<name>A0AAN7NWY9_MYCAM</name>
<proteinExistence type="predicted"/>
<accession>A0AAN7NWY9</accession>
<evidence type="ECO:0000259" key="1">
    <source>
        <dbReference type="PROSITE" id="PS50994"/>
    </source>
</evidence>
<dbReference type="PROSITE" id="PS50994">
    <property type="entry name" value="INTEGRASE"/>
    <property type="match status" value="1"/>
</dbReference>
<dbReference type="Gene3D" id="3.30.420.10">
    <property type="entry name" value="Ribonuclease H-like superfamily/Ribonuclease H"/>
    <property type="match status" value="1"/>
</dbReference>
<dbReference type="SUPFAM" id="SSF53098">
    <property type="entry name" value="Ribonuclease H-like"/>
    <property type="match status" value="1"/>
</dbReference>
<evidence type="ECO:0000313" key="2">
    <source>
        <dbReference type="EMBL" id="KAK4823837.1"/>
    </source>
</evidence>
<gene>
    <name evidence="2" type="ORF">QYF61_007086</name>
</gene>
<dbReference type="PANTHER" id="PTHR37984">
    <property type="entry name" value="PROTEIN CBG26694"/>
    <property type="match status" value="1"/>
</dbReference>
<dbReference type="Pfam" id="PF00665">
    <property type="entry name" value="rve"/>
    <property type="match status" value="1"/>
</dbReference>
<dbReference type="EMBL" id="JAUNZN010000003">
    <property type="protein sequence ID" value="KAK4823837.1"/>
    <property type="molecule type" value="Genomic_DNA"/>
</dbReference>
<dbReference type="InterPro" id="IPR050951">
    <property type="entry name" value="Retrovirus_Pol_polyprotein"/>
</dbReference>